<feature type="signal peptide" evidence="1">
    <location>
        <begin position="1"/>
        <end position="23"/>
    </location>
</feature>
<reference evidence="2 3" key="1">
    <citation type="submission" date="2019-12" db="EMBL/GenBank/DDBJ databases">
        <title>Complete Genome Sequence of a Quorum-Sensing Bacterium,Rhodobacteraceae bacterium C31, Isolated from a marine microalgae symbiotic bacteria.</title>
        <authorList>
            <person name="Zhang Y."/>
        </authorList>
    </citation>
    <scope>NUCLEOTIDE SEQUENCE [LARGE SCALE GENOMIC DNA]</scope>
    <source>
        <strain evidence="2 3">C31</strain>
    </source>
</reference>
<dbReference type="RefSeq" id="WP_156145491.1">
    <property type="nucleotide sequence ID" value="NZ_CP047166.1"/>
</dbReference>
<evidence type="ECO:0000313" key="3">
    <source>
        <dbReference type="Proteomes" id="UP000596387"/>
    </source>
</evidence>
<protein>
    <submittedName>
        <fullName evidence="2">Uncharacterized protein</fullName>
    </submittedName>
</protein>
<accession>A0ABX7FEX7</accession>
<gene>
    <name evidence="2" type="ORF">GQA70_18740</name>
</gene>
<organism evidence="2 3">
    <name type="scientific">Ponticoccus alexandrii</name>
    <dbReference type="NCBI Taxonomy" id="1943633"/>
    <lineage>
        <taxon>Bacteria</taxon>
        <taxon>Pseudomonadati</taxon>
        <taxon>Pseudomonadota</taxon>
        <taxon>Alphaproteobacteria</taxon>
        <taxon>Rhodobacterales</taxon>
        <taxon>Roseobacteraceae</taxon>
        <taxon>Ponticoccus</taxon>
    </lineage>
</organism>
<dbReference type="EMBL" id="CP047166">
    <property type="protein sequence ID" value="QRF68169.1"/>
    <property type="molecule type" value="Genomic_DNA"/>
</dbReference>
<keyword evidence="1" id="KW-0732">Signal</keyword>
<feature type="chain" id="PRO_5047388055" evidence="1">
    <location>
        <begin position="24"/>
        <end position="75"/>
    </location>
</feature>
<dbReference type="Proteomes" id="UP000596387">
    <property type="component" value="Chromosome"/>
</dbReference>
<name>A0ABX7FEX7_9RHOB</name>
<proteinExistence type="predicted"/>
<evidence type="ECO:0000313" key="2">
    <source>
        <dbReference type="EMBL" id="QRF68169.1"/>
    </source>
</evidence>
<evidence type="ECO:0000256" key="1">
    <source>
        <dbReference type="SAM" id="SignalP"/>
    </source>
</evidence>
<keyword evidence="3" id="KW-1185">Reference proteome</keyword>
<sequence>MKLKTAAKLIAVGVVMAGAPAKADLIYPDTTPYCKDGLCFVAGKPYLAGAYKKLYCADPYKFLTYVGNRLVCKPR</sequence>